<feature type="short sequence motif" description="GXSXG" evidence="7">
    <location>
        <begin position="420"/>
        <end position="424"/>
    </location>
</feature>
<feature type="transmembrane region" description="Helical" evidence="8">
    <location>
        <begin position="130"/>
        <end position="148"/>
    </location>
</feature>
<dbReference type="EMBL" id="BRYA01001167">
    <property type="protein sequence ID" value="GMI39918.1"/>
    <property type="molecule type" value="Genomic_DNA"/>
</dbReference>
<keyword evidence="2 6" id="KW-0812">Transmembrane</keyword>
<feature type="active site" description="Nucleophile" evidence="7">
    <location>
        <position position="422"/>
    </location>
</feature>
<dbReference type="PANTHER" id="PTHR12406">
    <property type="entry name" value="CALCIUM-INDEPENDENT PHOSPHOLIPASE A2 IPLA2 -RELATED"/>
    <property type="match status" value="1"/>
</dbReference>
<dbReference type="SMART" id="SM00724">
    <property type="entry name" value="TLC"/>
    <property type="match status" value="1"/>
</dbReference>
<name>A0A9W7GCB3_9STRA</name>
<evidence type="ECO:0000313" key="12">
    <source>
        <dbReference type="Proteomes" id="UP001165065"/>
    </source>
</evidence>
<evidence type="ECO:0000259" key="10">
    <source>
        <dbReference type="PROSITE" id="PS51635"/>
    </source>
</evidence>
<comment type="caution">
    <text evidence="11">The sequence shown here is derived from an EMBL/GenBank/DDBJ whole genome shotgun (WGS) entry which is preliminary data.</text>
</comment>
<keyword evidence="5 6" id="KW-0472">Membrane</keyword>
<gene>
    <name evidence="11" type="ORF">TrCOL_g7894</name>
</gene>
<dbReference type="PROSITE" id="PS50922">
    <property type="entry name" value="TLC"/>
    <property type="match status" value="1"/>
</dbReference>
<reference evidence="12" key="1">
    <citation type="journal article" date="2023" name="Commun. Biol.">
        <title>Genome analysis of Parmales, the sister group of diatoms, reveals the evolutionary specialization of diatoms from phago-mixotrophs to photoautotrophs.</title>
        <authorList>
            <person name="Ban H."/>
            <person name="Sato S."/>
            <person name="Yoshikawa S."/>
            <person name="Yamada K."/>
            <person name="Nakamura Y."/>
            <person name="Ichinomiya M."/>
            <person name="Sato N."/>
            <person name="Blanc-Mathieu R."/>
            <person name="Endo H."/>
            <person name="Kuwata A."/>
            <person name="Ogata H."/>
        </authorList>
    </citation>
    <scope>NUCLEOTIDE SEQUENCE [LARGE SCALE GENOMIC DNA]</scope>
</reference>
<dbReference type="PANTHER" id="PTHR12406:SF7">
    <property type="entry name" value="PATATIN-LIKE PHOSPHOLIPASE DOMAIN-CONTAINING PROTEIN 4"/>
    <property type="match status" value="1"/>
</dbReference>
<evidence type="ECO:0000259" key="9">
    <source>
        <dbReference type="PROSITE" id="PS50922"/>
    </source>
</evidence>
<dbReference type="InterPro" id="IPR033562">
    <property type="entry name" value="PLPL"/>
</dbReference>
<organism evidence="11 12">
    <name type="scientific">Triparma columacea</name>
    <dbReference type="NCBI Taxonomy" id="722753"/>
    <lineage>
        <taxon>Eukaryota</taxon>
        <taxon>Sar</taxon>
        <taxon>Stramenopiles</taxon>
        <taxon>Ochrophyta</taxon>
        <taxon>Bolidophyceae</taxon>
        <taxon>Parmales</taxon>
        <taxon>Triparmaceae</taxon>
        <taxon>Triparma</taxon>
    </lineage>
</organism>
<dbReference type="AlphaFoldDB" id="A0A9W7GCB3"/>
<evidence type="ECO:0000256" key="1">
    <source>
        <dbReference type="ARBA" id="ARBA00004141"/>
    </source>
</evidence>
<evidence type="ECO:0000256" key="5">
    <source>
        <dbReference type="ARBA" id="ARBA00023136"/>
    </source>
</evidence>
<dbReference type="GO" id="GO:0055088">
    <property type="term" value="P:lipid homeostasis"/>
    <property type="evidence" value="ECO:0007669"/>
    <property type="project" value="TreeGrafter"/>
</dbReference>
<dbReference type="Pfam" id="PF03798">
    <property type="entry name" value="TRAM_LAG1_CLN8"/>
    <property type="match status" value="1"/>
</dbReference>
<dbReference type="OrthoDB" id="190120at2759"/>
<evidence type="ECO:0000256" key="8">
    <source>
        <dbReference type="SAM" id="Phobius"/>
    </source>
</evidence>
<dbReference type="InterPro" id="IPR006634">
    <property type="entry name" value="TLC-dom"/>
</dbReference>
<evidence type="ECO:0000256" key="4">
    <source>
        <dbReference type="ARBA" id="ARBA00023098"/>
    </source>
</evidence>
<dbReference type="Gene3D" id="3.40.1090.10">
    <property type="entry name" value="Cytosolic phospholipase A2 catalytic domain"/>
    <property type="match status" value="1"/>
</dbReference>
<dbReference type="GO" id="GO:0019433">
    <property type="term" value="P:triglyceride catabolic process"/>
    <property type="evidence" value="ECO:0007669"/>
    <property type="project" value="TreeGrafter"/>
</dbReference>
<keyword evidence="4 7" id="KW-0443">Lipid metabolism</keyword>
<dbReference type="InterPro" id="IPR016035">
    <property type="entry name" value="Acyl_Trfase/lysoPLipase"/>
</dbReference>
<keyword evidence="12" id="KW-1185">Reference proteome</keyword>
<feature type="transmembrane region" description="Helical" evidence="8">
    <location>
        <begin position="226"/>
        <end position="246"/>
    </location>
</feature>
<dbReference type="PROSITE" id="PS51635">
    <property type="entry name" value="PNPLA"/>
    <property type="match status" value="1"/>
</dbReference>
<comment type="subcellular location">
    <subcellularLocation>
        <location evidence="1">Membrane</location>
        <topology evidence="1">Multi-pass membrane protein</topology>
    </subcellularLocation>
</comment>
<evidence type="ECO:0000256" key="2">
    <source>
        <dbReference type="ARBA" id="ARBA00022692"/>
    </source>
</evidence>
<dbReference type="GO" id="GO:0005811">
    <property type="term" value="C:lipid droplet"/>
    <property type="evidence" value="ECO:0007669"/>
    <property type="project" value="TreeGrafter"/>
</dbReference>
<dbReference type="GO" id="GO:0004806">
    <property type="term" value="F:triacylglycerol lipase activity"/>
    <property type="evidence" value="ECO:0007669"/>
    <property type="project" value="TreeGrafter"/>
</dbReference>
<feature type="active site" description="Proton acceptor" evidence="7">
    <location>
        <position position="539"/>
    </location>
</feature>
<evidence type="ECO:0000256" key="3">
    <source>
        <dbReference type="ARBA" id="ARBA00022989"/>
    </source>
</evidence>
<feature type="short sequence motif" description="DGA/G" evidence="7">
    <location>
        <begin position="539"/>
        <end position="541"/>
    </location>
</feature>
<keyword evidence="7" id="KW-0378">Hydrolase</keyword>
<keyword evidence="7" id="KW-0442">Lipid degradation</keyword>
<dbReference type="Proteomes" id="UP001165065">
    <property type="component" value="Unassembled WGS sequence"/>
</dbReference>
<feature type="transmembrane region" description="Helical" evidence="8">
    <location>
        <begin position="302"/>
        <end position="326"/>
    </location>
</feature>
<feature type="transmembrane region" description="Helical" evidence="8">
    <location>
        <begin position="24"/>
        <end position="49"/>
    </location>
</feature>
<feature type="transmembrane region" description="Helical" evidence="8">
    <location>
        <begin position="187"/>
        <end position="206"/>
    </location>
</feature>
<feature type="short sequence motif" description="GXGXXG" evidence="7">
    <location>
        <begin position="389"/>
        <end position="394"/>
    </location>
</feature>
<evidence type="ECO:0000256" key="6">
    <source>
        <dbReference type="PROSITE-ProRule" id="PRU00205"/>
    </source>
</evidence>
<dbReference type="InterPro" id="IPR002641">
    <property type="entry name" value="PNPLA_dom"/>
</dbReference>
<evidence type="ECO:0000313" key="11">
    <source>
        <dbReference type="EMBL" id="GMI39918.1"/>
    </source>
</evidence>
<feature type="transmembrane region" description="Helical" evidence="8">
    <location>
        <begin position="154"/>
        <end position="175"/>
    </location>
</feature>
<feature type="transmembrane region" description="Helical" evidence="8">
    <location>
        <begin position="103"/>
        <end position="123"/>
    </location>
</feature>
<protein>
    <recommendedName>
        <fullName evidence="13">PNPLA domain-containing protein</fullName>
    </recommendedName>
</protein>
<dbReference type="GO" id="GO:0005737">
    <property type="term" value="C:cytoplasm"/>
    <property type="evidence" value="ECO:0007669"/>
    <property type="project" value="TreeGrafter"/>
</dbReference>
<feature type="domain" description="PNPLA" evidence="10">
    <location>
        <begin position="385"/>
        <end position="552"/>
    </location>
</feature>
<evidence type="ECO:0000256" key="7">
    <source>
        <dbReference type="PROSITE-ProRule" id="PRU01161"/>
    </source>
</evidence>
<dbReference type="GO" id="GO:0016020">
    <property type="term" value="C:membrane"/>
    <property type="evidence" value="ECO:0007669"/>
    <property type="project" value="UniProtKB-SubCell"/>
</dbReference>
<proteinExistence type="predicted"/>
<sequence>MWGDTLPWEVRLSSTEEGYRMLCFVFLLCCSLQFFFSLFVFPLSITLISDKRFAISTLNKLSIKLISVLFDFIGVVGAIRELSNPANSLLQDPVYGFSVHSQFHFSIASGYFAWATLCTLLFGGRSILPLCHHFLCFIVYLITLRPFLHHTGNVFLLWHASTLVLDAHSVGKILGAPSSGANRTLRLLHPAIFFVVRIAIGLPLSVRFMIDMARLLWMGNAHSNAQVWFVIVVNVFMNVLNLAWLLNNRIYACSVTPAKGMNFFETTLKYKTSTSFNDLKKLGEERGRRKPKASKFLQASRVLLVLVVLVGGFFIVMGGGASNFVVDAPDINRYSDVLFGDEYREKSTVAARRAKSLVEELNGEFRNLTRTIEKNLNVSSPVFDVVISGGGFRGQYAGGVLSVLTLLEKQGVLRIERWAGTSIGACTAASFATGVDYEDFFRVPYAWQGVWQRSEFWKGGQVVREMMKHTLPGDEVHVELTEKLSISITVFDGLWPRNVLVNKFESKEELIEALVAGASIPLFTGHPFFGKWKGKVAMDGGVTLNTPTFKDARNAQLVINLGYVKYPIAHTFGPLDPNHERLAYEGQDDIIRLIKGQGNAKALRLLTANEEGKGGGGRGPRGERFQDVVTDLYRAIVHFIEFDLVPWGVYSFGFEVFLAIIVSTASLKYLGVYANLV</sequence>
<feature type="domain" description="TLC" evidence="9">
    <location>
        <begin position="56"/>
        <end position="257"/>
    </location>
</feature>
<keyword evidence="3 8" id="KW-1133">Transmembrane helix</keyword>
<dbReference type="Pfam" id="PF01734">
    <property type="entry name" value="Patatin"/>
    <property type="match status" value="1"/>
</dbReference>
<accession>A0A9W7GCB3</accession>
<dbReference type="SUPFAM" id="SSF52151">
    <property type="entry name" value="FabD/lysophospholipase-like"/>
    <property type="match status" value="1"/>
</dbReference>
<evidence type="ECO:0008006" key="13">
    <source>
        <dbReference type="Google" id="ProtNLM"/>
    </source>
</evidence>